<dbReference type="EMBL" id="JNVN01002982">
    <property type="protein sequence ID" value="KHJ31339.1"/>
    <property type="molecule type" value="Genomic_DNA"/>
</dbReference>
<sequence length="666" mass="75949">MSFSGLSKADKEIIAQSSSNERALEMKRLFGMSEALKEDKTAKMRRSRSASANLPLRELRERKLEIDPIKERDESPAPDTELEPDCDNNDEEVIDEEDDEPGASWDKSLKTKVSKLSNKTLLEWNDFVWKPHHTAFLKGVSNWLDYKEDLLIEIQSIGYEPGMRLTPLDEIKLAGAIRRTTTSDARTLIRGMKQGTKIMKLFEATFQQVSELQQDNYWEELSSLKYRGDCPITYVTKFKTAIHNYKSVGGLVPSVQAKNMFKASSLEQLYQDFVAHLYHKTIEKKGNSTLPKNDKGGSIYRTQRGPDGDQRKSGKDFKKRFAKSVECWNCKKKGNYSNKCPDKLAKDKEIKDRSNYVDSSISLLKNKHPVVTESDPAFLYTATVSPSVFEDTVNLYEEELEKRQKLRSLSDMNTANVAQQVLSTRQLSRIADRWLYDTGADVDATNCRENLIPGTIVEIKPGQFPVQTGNGMVHAECMGEVLLSLMGAKGERKTLHLKHVLYIKELPHNLVSGERFYKRGGRQEGNRLINFDGTTLTYIDVERRGFFLWLHGCPEPLKSLSTSVTTQVLEDENKNSSLKKKFELAENQEFQAEYKSCVKGGVFKMSDEIMRRLILWHRRLCHPSADRLKWTIMHTVGIDLDVSDVKSLPCEACDMGKSLKYTTKNL</sequence>
<name>A0A0B1P3X2_UNCNE</name>
<evidence type="ECO:0000256" key="1">
    <source>
        <dbReference type="SAM" id="MobiDB-lite"/>
    </source>
</evidence>
<dbReference type="InterPro" id="IPR025724">
    <property type="entry name" value="GAG-pre-integrase_dom"/>
</dbReference>
<protein>
    <submittedName>
        <fullName evidence="4">Uncharacterized protein</fullName>
    </submittedName>
</protein>
<feature type="region of interest" description="Disordered" evidence="1">
    <location>
        <begin position="1"/>
        <end position="21"/>
    </location>
</feature>
<dbReference type="Pfam" id="PF13976">
    <property type="entry name" value="gag_pre-integrs"/>
    <property type="match status" value="1"/>
</dbReference>
<dbReference type="AlphaFoldDB" id="A0A0B1P3X2"/>
<dbReference type="STRING" id="52586.A0A0B1P3X2"/>
<feature type="compositionally biased region" description="Basic and acidic residues" evidence="1">
    <location>
        <begin position="304"/>
        <end position="316"/>
    </location>
</feature>
<feature type="domain" description="GAG-pre-integrase" evidence="2">
    <location>
        <begin position="614"/>
        <end position="658"/>
    </location>
</feature>
<feature type="compositionally biased region" description="Acidic residues" evidence="1">
    <location>
        <begin position="80"/>
        <end position="101"/>
    </location>
</feature>
<feature type="region of interest" description="Disordered" evidence="1">
    <location>
        <begin position="286"/>
        <end position="316"/>
    </location>
</feature>
<evidence type="ECO:0000259" key="2">
    <source>
        <dbReference type="Pfam" id="PF13976"/>
    </source>
</evidence>
<dbReference type="GO" id="GO:0008270">
    <property type="term" value="F:zinc ion binding"/>
    <property type="evidence" value="ECO:0007669"/>
    <property type="project" value="InterPro"/>
</dbReference>
<feature type="compositionally biased region" description="Basic and acidic residues" evidence="1">
    <location>
        <begin position="57"/>
        <end position="75"/>
    </location>
</feature>
<reference evidence="4 5" key="1">
    <citation type="journal article" date="2014" name="BMC Genomics">
        <title>Adaptive genomic structural variation in the grape powdery mildew pathogen, Erysiphe necator.</title>
        <authorList>
            <person name="Jones L."/>
            <person name="Riaz S."/>
            <person name="Morales-Cruz A."/>
            <person name="Amrine K.C."/>
            <person name="McGuire B."/>
            <person name="Gubler W.D."/>
            <person name="Walker M.A."/>
            <person name="Cantu D."/>
        </authorList>
    </citation>
    <scope>NUCLEOTIDE SEQUENCE [LARGE SCALE GENOMIC DNA]</scope>
    <source>
        <strain evidence="5">c</strain>
    </source>
</reference>
<accession>A0A0B1P3X2</accession>
<feature type="domain" description="Retrovirus-related Pol polyprotein from transposon TNT 1-94-like beta-barrel" evidence="3">
    <location>
        <begin position="434"/>
        <end position="520"/>
    </location>
</feature>
<evidence type="ECO:0000313" key="4">
    <source>
        <dbReference type="EMBL" id="KHJ31339.1"/>
    </source>
</evidence>
<dbReference type="GO" id="GO:0003676">
    <property type="term" value="F:nucleic acid binding"/>
    <property type="evidence" value="ECO:0007669"/>
    <property type="project" value="InterPro"/>
</dbReference>
<organism evidence="4 5">
    <name type="scientific">Uncinula necator</name>
    <name type="common">Grape powdery mildew</name>
    <dbReference type="NCBI Taxonomy" id="52586"/>
    <lineage>
        <taxon>Eukaryota</taxon>
        <taxon>Fungi</taxon>
        <taxon>Dikarya</taxon>
        <taxon>Ascomycota</taxon>
        <taxon>Pezizomycotina</taxon>
        <taxon>Leotiomycetes</taxon>
        <taxon>Erysiphales</taxon>
        <taxon>Erysiphaceae</taxon>
        <taxon>Erysiphe</taxon>
    </lineage>
</organism>
<evidence type="ECO:0000259" key="3">
    <source>
        <dbReference type="Pfam" id="PF22936"/>
    </source>
</evidence>
<keyword evidence="5" id="KW-1185">Reference proteome</keyword>
<dbReference type="SUPFAM" id="SSF57756">
    <property type="entry name" value="Retrovirus zinc finger-like domains"/>
    <property type="match status" value="1"/>
</dbReference>
<dbReference type="InterPro" id="IPR036875">
    <property type="entry name" value="Znf_CCHC_sf"/>
</dbReference>
<dbReference type="Pfam" id="PF22936">
    <property type="entry name" value="Pol_BBD"/>
    <property type="match status" value="1"/>
</dbReference>
<evidence type="ECO:0000313" key="5">
    <source>
        <dbReference type="Proteomes" id="UP000030854"/>
    </source>
</evidence>
<feature type="region of interest" description="Disordered" evidence="1">
    <location>
        <begin position="35"/>
        <end position="106"/>
    </location>
</feature>
<gene>
    <name evidence="4" type="ORF">EV44_g3345</name>
</gene>
<comment type="caution">
    <text evidence="4">The sequence shown here is derived from an EMBL/GenBank/DDBJ whole genome shotgun (WGS) entry which is preliminary data.</text>
</comment>
<dbReference type="Proteomes" id="UP000030854">
    <property type="component" value="Unassembled WGS sequence"/>
</dbReference>
<dbReference type="InterPro" id="IPR054722">
    <property type="entry name" value="PolX-like_BBD"/>
</dbReference>
<dbReference type="HOGENOM" id="CLU_412329_0_0_1"/>
<proteinExistence type="predicted"/>